<evidence type="ECO:0000256" key="3">
    <source>
        <dbReference type="ARBA" id="ARBA00022723"/>
    </source>
</evidence>
<evidence type="ECO:0000256" key="5">
    <source>
        <dbReference type="ARBA" id="ARBA00022840"/>
    </source>
</evidence>
<evidence type="ECO:0000259" key="7">
    <source>
        <dbReference type="Pfam" id="PF13193"/>
    </source>
</evidence>
<sequence>MKPLNEWSADALAEIGLEKQDGALRIAIAPDSNIYSMTVGRYLGSGDRDRRAISIEEPDGAMIHYSFAEVDDAATALAARLCALGYGRGDYIGLHCGMRPETAIAHMAICKIGAVAVTLSQLYGPDTLAHALNDCRAGILLTTEAGWAPLRDQAARLFPHLKHVLVSSSAGPEEDLAAILRSAPPADFEPELTGADDPALLMYTSGSTGMPKGILHGHRVLAAYRPSINLFFNLSLGDEDAVFWSPSDWAWVGGLLDMLFPAWLAGRPVVTSEARFKADWAFAFMARHKVTHTFLAPSAIRRLAQTADPHKDHDLSMRVICTGGEALAAEILEWAENNLGVVCNEFYGLTEVNHLIGNCARIYPRRAGSMGLAYPGHKVLLVDQEGAAVAPGEIGEIVTTDDAPTRYLGYLNNPDKEAELRLGPYMRTHDLAVRDDDGYFWYKGRSDDLIKSSGFRIGPAEIEECLIAHPAVAEAAVVGKPDKERGAIVKAFIRLAADYAGRASPELEKELTDHVRDRLAPYKAPRAIAFVESFEMTSSGKINRKALRAAEGG</sequence>
<keyword evidence="3" id="KW-0479">Metal-binding</keyword>
<dbReference type="InterPro" id="IPR045851">
    <property type="entry name" value="AMP-bd_C_sf"/>
</dbReference>
<feature type="domain" description="AMP-binding enzyme C-terminal" evidence="7">
    <location>
        <begin position="461"/>
        <end position="541"/>
    </location>
</feature>
<evidence type="ECO:0000313" key="8">
    <source>
        <dbReference type="EMBL" id="MDA4845771.1"/>
    </source>
</evidence>
<dbReference type="RefSeq" id="WP_271089452.1">
    <property type="nucleotide sequence ID" value="NZ_JAPJZH010000005.1"/>
</dbReference>
<accession>A0ABT4VM76</accession>
<dbReference type="InterPro" id="IPR051087">
    <property type="entry name" value="Mitochondrial_ACSM"/>
</dbReference>
<feature type="domain" description="AMP-dependent synthetase/ligase" evidence="6">
    <location>
        <begin position="49"/>
        <end position="400"/>
    </location>
</feature>
<keyword evidence="4" id="KW-0547">Nucleotide-binding</keyword>
<dbReference type="PANTHER" id="PTHR43605:SF10">
    <property type="entry name" value="ACYL-COA SYNTHETASE MEDIUM CHAIN FAMILY MEMBER 3"/>
    <property type="match status" value="1"/>
</dbReference>
<evidence type="ECO:0000313" key="9">
    <source>
        <dbReference type="Proteomes" id="UP001148313"/>
    </source>
</evidence>
<dbReference type="Gene3D" id="3.30.300.30">
    <property type="match status" value="1"/>
</dbReference>
<proteinExistence type="inferred from homology"/>
<keyword evidence="2" id="KW-0436">Ligase</keyword>
<name>A0ABT4VM76_9HYPH</name>
<dbReference type="PROSITE" id="PS00455">
    <property type="entry name" value="AMP_BINDING"/>
    <property type="match status" value="1"/>
</dbReference>
<comment type="caution">
    <text evidence="8">The sequence shown here is derived from an EMBL/GenBank/DDBJ whole genome shotgun (WGS) entry which is preliminary data.</text>
</comment>
<organism evidence="8 9">
    <name type="scientific">Hoeflea poritis</name>
    <dbReference type="NCBI Taxonomy" id="2993659"/>
    <lineage>
        <taxon>Bacteria</taxon>
        <taxon>Pseudomonadati</taxon>
        <taxon>Pseudomonadota</taxon>
        <taxon>Alphaproteobacteria</taxon>
        <taxon>Hyphomicrobiales</taxon>
        <taxon>Rhizobiaceae</taxon>
        <taxon>Hoeflea</taxon>
    </lineage>
</organism>
<comment type="similarity">
    <text evidence="1">Belongs to the ATP-dependent AMP-binding enzyme family.</text>
</comment>
<protein>
    <submittedName>
        <fullName evidence="8">AMP-binding protein</fullName>
    </submittedName>
</protein>
<dbReference type="PANTHER" id="PTHR43605">
    <property type="entry name" value="ACYL-COENZYME A SYNTHETASE"/>
    <property type="match status" value="1"/>
</dbReference>
<dbReference type="InterPro" id="IPR025110">
    <property type="entry name" value="AMP-bd_C"/>
</dbReference>
<gene>
    <name evidence="8" type="ORF">OOZ53_10450</name>
</gene>
<dbReference type="Proteomes" id="UP001148313">
    <property type="component" value="Unassembled WGS sequence"/>
</dbReference>
<evidence type="ECO:0000256" key="2">
    <source>
        <dbReference type="ARBA" id="ARBA00022598"/>
    </source>
</evidence>
<dbReference type="SUPFAM" id="SSF56801">
    <property type="entry name" value="Acetyl-CoA synthetase-like"/>
    <property type="match status" value="1"/>
</dbReference>
<dbReference type="Pfam" id="PF00501">
    <property type="entry name" value="AMP-binding"/>
    <property type="match status" value="1"/>
</dbReference>
<dbReference type="InterPro" id="IPR000873">
    <property type="entry name" value="AMP-dep_synth/lig_dom"/>
</dbReference>
<reference evidence="8" key="1">
    <citation type="submission" date="2022-11" db="EMBL/GenBank/DDBJ databases">
        <title>Hoeflea poritis sp. nov., isolated from scleractinian coral Porites lutea.</title>
        <authorList>
            <person name="Zhang G."/>
            <person name="Wei Q."/>
            <person name="Cai L."/>
        </authorList>
    </citation>
    <scope>NUCLEOTIDE SEQUENCE</scope>
    <source>
        <strain evidence="8">E7-10</strain>
    </source>
</reference>
<dbReference type="InterPro" id="IPR020845">
    <property type="entry name" value="AMP-binding_CS"/>
</dbReference>
<evidence type="ECO:0000256" key="1">
    <source>
        <dbReference type="ARBA" id="ARBA00006432"/>
    </source>
</evidence>
<dbReference type="EMBL" id="JAPJZH010000005">
    <property type="protein sequence ID" value="MDA4845771.1"/>
    <property type="molecule type" value="Genomic_DNA"/>
</dbReference>
<evidence type="ECO:0000256" key="4">
    <source>
        <dbReference type="ARBA" id="ARBA00022741"/>
    </source>
</evidence>
<dbReference type="InterPro" id="IPR042099">
    <property type="entry name" value="ANL_N_sf"/>
</dbReference>
<dbReference type="Gene3D" id="3.40.50.12780">
    <property type="entry name" value="N-terminal domain of ligase-like"/>
    <property type="match status" value="1"/>
</dbReference>
<keyword evidence="9" id="KW-1185">Reference proteome</keyword>
<dbReference type="Pfam" id="PF13193">
    <property type="entry name" value="AMP-binding_C"/>
    <property type="match status" value="1"/>
</dbReference>
<keyword evidence="5" id="KW-0067">ATP-binding</keyword>
<evidence type="ECO:0000259" key="6">
    <source>
        <dbReference type="Pfam" id="PF00501"/>
    </source>
</evidence>